<dbReference type="Proteomes" id="UP000053157">
    <property type="component" value="Unassembled WGS sequence"/>
</dbReference>
<sequence length="67" mass="8031">MLMPLSEKIRLFFRLHLLKLFLMLLKKDKTTLVLNKMNQSHRVSVYLSKQIKSKSEHMLFKNLKSGR</sequence>
<organism evidence="1 2">
    <name type="scientific">Haloferax profundi</name>
    <dbReference type="NCBI Taxonomy" id="1544718"/>
    <lineage>
        <taxon>Archaea</taxon>
        <taxon>Methanobacteriati</taxon>
        <taxon>Methanobacteriota</taxon>
        <taxon>Stenosarchaea group</taxon>
        <taxon>Halobacteria</taxon>
        <taxon>Halobacteriales</taxon>
        <taxon>Haloferacaceae</taxon>
        <taxon>Haloferax</taxon>
    </lineage>
</organism>
<keyword evidence="2" id="KW-1185">Reference proteome</keyword>
<evidence type="ECO:0000313" key="2">
    <source>
        <dbReference type="Proteomes" id="UP000053157"/>
    </source>
</evidence>
<protein>
    <submittedName>
        <fullName evidence="1">Uncharacterized protein</fullName>
    </submittedName>
</protein>
<name>A0A0W1RSX5_9EURY</name>
<proteinExistence type="predicted"/>
<dbReference type="EMBL" id="LOPV01000506">
    <property type="protein sequence ID" value="KTG16552.1"/>
    <property type="molecule type" value="Genomic_DNA"/>
</dbReference>
<reference evidence="1 2" key="1">
    <citation type="submission" date="2015-12" db="EMBL/GenBank/DDBJ databases">
        <title>Haloferax profundi sp. nov. isolated from the Discovery deep brine-seawater interface in the Red Sea.</title>
        <authorList>
            <person name="Zhang G."/>
            <person name="Stingl U."/>
            <person name="Rashid M."/>
        </authorList>
    </citation>
    <scope>NUCLEOTIDE SEQUENCE [LARGE SCALE GENOMIC DNA]</scope>
    <source>
        <strain evidence="1 2">SB29</strain>
    </source>
</reference>
<comment type="caution">
    <text evidence="1">The sequence shown here is derived from an EMBL/GenBank/DDBJ whole genome shotgun (WGS) entry which is preliminary data.</text>
</comment>
<evidence type="ECO:0000313" key="1">
    <source>
        <dbReference type="EMBL" id="KTG16552.1"/>
    </source>
</evidence>
<accession>A0A0W1RSX5</accession>
<dbReference type="AlphaFoldDB" id="A0A0W1RSX5"/>
<gene>
    <name evidence="1" type="ORF">AUR66_18610</name>
</gene>